<dbReference type="OrthoDB" id="5320938at2759"/>
<proteinExistence type="predicted"/>
<dbReference type="EMBL" id="LSBJ02000001">
    <property type="protein sequence ID" value="OAQ61267.1"/>
    <property type="molecule type" value="Genomic_DNA"/>
</dbReference>
<dbReference type="AlphaFoldDB" id="A0A179F788"/>
<evidence type="ECO:0000313" key="3">
    <source>
        <dbReference type="Proteomes" id="UP000078397"/>
    </source>
</evidence>
<dbReference type="KEGG" id="pchm:VFPPC_02261"/>
<evidence type="ECO:0008006" key="4">
    <source>
        <dbReference type="Google" id="ProtNLM"/>
    </source>
</evidence>
<comment type="caution">
    <text evidence="2">The sequence shown here is derived from an EMBL/GenBank/DDBJ whole genome shotgun (WGS) entry which is preliminary data.</text>
</comment>
<dbReference type="GO" id="GO:0019863">
    <property type="term" value="F:IgE binding"/>
    <property type="evidence" value="ECO:0007669"/>
    <property type="project" value="InterPro"/>
</dbReference>
<dbReference type="Proteomes" id="UP000078397">
    <property type="component" value="Unassembled WGS sequence"/>
</dbReference>
<dbReference type="GeneID" id="28845933"/>
<accession>A0A179F788</accession>
<reference evidence="2 3" key="1">
    <citation type="journal article" date="2016" name="PLoS Pathog.">
        <title>Biosynthesis of antibiotic leucinostatins in bio-control fungus Purpureocillium lilacinum and their inhibition on phytophthora revealed by genome mining.</title>
        <authorList>
            <person name="Wang G."/>
            <person name="Liu Z."/>
            <person name="Lin R."/>
            <person name="Li E."/>
            <person name="Mao Z."/>
            <person name="Ling J."/>
            <person name="Yang Y."/>
            <person name="Yin W.B."/>
            <person name="Xie B."/>
        </authorList>
    </citation>
    <scope>NUCLEOTIDE SEQUENCE [LARGE SCALE GENOMIC DNA]</scope>
    <source>
        <strain evidence="2">170</strain>
    </source>
</reference>
<dbReference type="InterPro" id="IPR038903">
    <property type="entry name" value="Allergen_Asp_f_4"/>
</dbReference>
<feature type="signal peptide" evidence="1">
    <location>
        <begin position="1"/>
        <end position="23"/>
    </location>
</feature>
<dbReference type="Pfam" id="PF25312">
    <property type="entry name" value="Allergen_Asp_f_4"/>
    <property type="match status" value="1"/>
</dbReference>
<evidence type="ECO:0000313" key="2">
    <source>
        <dbReference type="EMBL" id="OAQ61267.1"/>
    </source>
</evidence>
<dbReference type="GO" id="GO:0005576">
    <property type="term" value="C:extracellular region"/>
    <property type="evidence" value="ECO:0007669"/>
    <property type="project" value="InterPro"/>
</dbReference>
<dbReference type="STRING" id="1380566.A0A179F788"/>
<feature type="chain" id="PRO_5008101376" description="Effector 5" evidence="1">
    <location>
        <begin position="24"/>
        <end position="274"/>
    </location>
</feature>
<gene>
    <name evidence="2" type="ORF">VFPPC_02261</name>
</gene>
<sequence>MLFSKFTLTIVTALVSTVASAPAQFDWNVPDDGKVDDLVTINANLNCGKLMRGLNKGDCEYMQKIGFIGQGINAQSNNGKAWIGNNAPYTFTFINRATQPSPVPVIIVVWVRDNANDYYSMDMRRKRPYITFSLPKVGDKVTISMPANVNGAFAALNNRQTTLSNTGQIYNTWGEFSTGQWATIDVSREINMGGNVMEMKASNGCVTNMSRCVFKCKRGNTCGAKNSYVLENCASGSQPGAGHGTDPSTGDPSGGCGGWGYSGKGHVDVFLGRH</sequence>
<organism evidence="2 3">
    <name type="scientific">Pochonia chlamydosporia 170</name>
    <dbReference type="NCBI Taxonomy" id="1380566"/>
    <lineage>
        <taxon>Eukaryota</taxon>
        <taxon>Fungi</taxon>
        <taxon>Dikarya</taxon>
        <taxon>Ascomycota</taxon>
        <taxon>Pezizomycotina</taxon>
        <taxon>Sordariomycetes</taxon>
        <taxon>Hypocreomycetidae</taxon>
        <taxon>Hypocreales</taxon>
        <taxon>Clavicipitaceae</taxon>
        <taxon>Pochonia</taxon>
    </lineage>
</organism>
<dbReference type="RefSeq" id="XP_018139076.1">
    <property type="nucleotide sequence ID" value="XM_018281939.1"/>
</dbReference>
<name>A0A179F788_METCM</name>
<keyword evidence="1" id="KW-0732">Signal</keyword>
<keyword evidence="3" id="KW-1185">Reference proteome</keyword>
<protein>
    <recommendedName>
        <fullName evidence="4">Effector 5</fullName>
    </recommendedName>
</protein>
<evidence type="ECO:0000256" key="1">
    <source>
        <dbReference type="SAM" id="SignalP"/>
    </source>
</evidence>